<keyword evidence="24" id="KW-1185">Reference proteome</keyword>
<dbReference type="EC" id="2.7.7.7" evidence="2 20"/>
<dbReference type="FunFam" id="3.30.420.10:FF:000012">
    <property type="entry name" value="DNA polymerase III subunit epsilon"/>
    <property type="match status" value="1"/>
</dbReference>
<dbReference type="GO" id="GO:0046872">
    <property type="term" value="F:metal ion binding"/>
    <property type="evidence" value="ECO:0007669"/>
    <property type="project" value="UniProtKB-KW"/>
</dbReference>
<feature type="binding site" evidence="18">
    <location>
        <position position="7"/>
    </location>
    <ligand>
        <name>substrate</name>
    </ligand>
</feature>
<evidence type="ECO:0000256" key="18">
    <source>
        <dbReference type="PIRSR" id="PIRSR606309-2"/>
    </source>
</evidence>
<protein>
    <recommendedName>
        <fullName evidence="3 20">DNA polymerase III subunit epsilon</fullName>
        <ecNumber evidence="2 20">2.7.7.7</ecNumber>
    </recommendedName>
</protein>
<dbReference type="RefSeq" id="WP_085578511.1">
    <property type="nucleotide sequence ID" value="NZ_JFKA01000001.1"/>
</dbReference>
<evidence type="ECO:0000313" key="24">
    <source>
        <dbReference type="Proteomes" id="UP000193391"/>
    </source>
</evidence>
<keyword evidence="11 19" id="KW-0460">Magnesium</keyword>
<dbReference type="InterPro" id="IPR006054">
    <property type="entry name" value="DnaQ"/>
</dbReference>
<comment type="caution">
    <text evidence="23">The sequence shown here is derived from an EMBL/GenBank/DDBJ whole genome shotgun (WGS) entry which is preliminary data.</text>
</comment>
<keyword evidence="13 19" id="KW-0464">Manganese</keyword>
<comment type="function">
    <text evidence="14 20">DNA polymerase III is a complex, multichain enzyme responsible for most of the replicative synthesis in bacteria. The epsilon subunit contain the editing function and is a proofreading 3'-5' exonuclease.</text>
</comment>
<feature type="region of interest" description="Disordered" evidence="21">
    <location>
        <begin position="186"/>
        <end position="206"/>
    </location>
</feature>
<keyword evidence="9 20" id="KW-0378">Hydrolase</keyword>
<feature type="binding site" evidence="18">
    <location>
        <position position="52"/>
    </location>
    <ligand>
        <name>substrate</name>
    </ligand>
</feature>
<dbReference type="NCBIfam" id="TIGR01406">
    <property type="entry name" value="dnaQ_proteo"/>
    <property type="match status" value="1"/>
</dbReference>
<dbReference type="InterPro" id="IPR006309">
    <property type="entry name" value="DnaQ_proteo"/>
</dbReference>
<feature type="binding site" evidence="18">
    <location>
        <position position="156"/>
    </location>
    <ligand>
        <name>substrate</name>
    </ligand>
</feature>
<evidence type="ECO:0000256" key="20">
    <source>
        <dbReference type="RuleBase" id="RU364087"/>
    </source>
</evidence>
<evidence type="ECO:0000259" key="22">
    <source>
        <dbReference type="SMART" id="SM00479"/>
    </source>
</evidence>
<dbReference type="OrthoDB" id="9804290at2"/>
<sequence length="231" mass="25997">MREIVLDTETTGLDPYSDHRLVEIGCIELINHMPTGEHYHQYINPQRSMPKEAFDVHGLGDEFLAKQPVFAEVVDDFIKFIGDDSKLIIHNAAFDMKFLNAELGWLNKPLIAKDRAIDTVQMARKKFPGSPVSLDALCRRFKIDNSNRTLHGALLDSDLLALVYLELLGGRQHGLILDPNAQAQADRDQAVRAGQTSKPFRAPRPHVAKPDELAAHQVYIAEKIKDAVWLK</sequence>
<reference evidence="23 24" key="1">
    <citation type="submission" date="2014-03" db="EMBL/GenBank/DDBJ databases">
        <title>The draft genome sequence of Thalassospira mesophila JCM 18969.</title>
        <authorList>
            <person name="Lai Q."/>
            <person name="Shao Z."/>
        </authorList>
    </citation>
    <scope>NUCLEOTIDE SEQUENCE [LARGE SCALE GENOMIC DNA]</scope>
    <source>
        <strain evidence="23 24">JCM 18969</strain>
    </source>
</reference>
<dbReference type="GO" id="GO:0005829">
    <property type="term" value="C:cytosol"/>
    <property type="evidence" value="ECO:0007669"/>
    <property type="project" value="TreeGrafter"/>
</dbReference>
<name>A0A1Y2L3Z7_9PROT</name>
<evidence type="ECO:0000256" key="17">
    <source>
        <dbReference type="PIRSR" id="PIRSR606309-1"/>
    </source>
</evidence>
<dbReference type="Proteomes" id="UP000193391">
    <property type="component" value="Unassembled WGS sequence"/>
</dbReference>
<feature type="domain" description="Exonuclease" evidence="22">
    <location>
        <begin position="2"/>
        <end position="173"/>
    </location>
</feature>
<dbReference type="GO" id="GO:0003677">
    <property type="term" value="F:DNA binding"/>
    <property type="evidence" value="ECO:0007669"/>
    <property type="project" value="InterPro"/>
</dbReference>
<dbReference type="Pfam" id="PF00929">
    <property type="entry name" value="RNase_T"/>
    <property type="match status" value="1"/>
</dbReference>
<keyword evidence="8 19" id="KW-0479">Metal-binding</keyword>
<feature type="active site" description="Proton acceptor" evidence="17">
    <location>
        <position position="151"/>
    </location>
</feature>
<comment type="subunit">
    <text evidence="15 20">DNA polymerase III contains a core (composed of alpha, epsilon and theta chains) that associates with a tau subunit. This core dimerizes to form the POLIII' complex. PolIII' associates with the gamma complex (composed of gamma, delta, delta', psi and chi chains) and with the beta chain to form the complete DNA polymerase III complex.</text>
</comment>
<organism evidence="23 24">
    <name type="scientific">Thalassospira mesophila</name>
    <dbReference type="NCBI Taxonomy" id="1293891"/>
    <lineage>
        <taxon>Bacteria</taxon>
        <taxon>Pseudomonadati</taxon>
        <taxon>Pseudomonadota</taxon>
        <taxon>Alphaproteobacteria</taxon>
        <taxon>Rhodospirillales</taxon>
        <taxon>Thalassospiraceae</taxon>
        <taxon>Thalassospira</taxon>
    </lineage>
</organism>
<gene>
    <name evidence="20" type="primary">dnaQ</name>
    <name evidence="23" type="ORF">TMES_00820</name>
</gene>
<dbReference type="GO" id="GO:0045004">
    <property type="term" value="P:DNA replication proofreading"/>
    <property type="evidence" value="ECO:0007669"/>
    <property type="project" value="TreeGrafter"/>
</dbReference>
<evidence type="ECO:0000256" key="2">
    <source>
        <dbReference type="ARBA" id="ARBA00012417"/>
    </source>
</evidence>
<evidence type="ECO:0000256" key="10">
    <source>
        <dbReference type="ARBA" id="ARBA00022839"/>
    </source>
</evidence>
<feature type="binding site" evidence="19">
    <location>
        <position position="7"/>
    </location>
    <ligand>
        <name>a divalent metal cation</name>
        <dbReference type="ChEBI" id="CHEBI:60240"/>
        <label>1</label>
        <note>catalytic</note>
    </ligand>
</feature>
<dbReference type="NCBIfam" id="TIGR00573">
    <property type="entry name" value="dnaq"/>
    <property type="match status" value="1"/>
</dbReference>
<dbReference type="CDD" id="cd06131">
    <property type="entry name" value="DNA_pol_III_epsilon_Ecoli_like"/>
    <property type="match status" value="1"/>
</dbReference>
<evidence type="ECO:0000256" key="7">
    <source>
        <dbReference type="ARBA" id="ARBA00022722"/>
    </source>
</evidence>
<dbReference type="AlphaFoldDB" id="A0A1Y2L3Z7"/>
<keyword evidence="4 20" id="KW-0808">Transferase</keyword>
<dbReference type="InterPro" id="IPR012337">
    <property type="entry name" value="RNaseH-like_sf"/>
</dbReference>
<evidence type="ECO:0000256" key="12">
    <source>
        <dbReference type="ARBA" id="ARBA00022932"/>
    </source>
</evidence>
<evidence type="ECO:0000256" key="13">
    <source>
        <dbReference type="ARBA" id="ARBA00023211"/>
    </source>
</evidence>
<evidence type="ECO:0000256" key="15">
    <source>
        <dbReference type="ARBA" id="ARBA00026073"/>
    </source>
</evidence>
<comment type="catalytic activity">
    <reaction evidence="16 20">
        <text>DNA(n) + a 2'-deoxyribonucleoside 5'-triphosphate = DNA(n+1) + diphosphate</text>
        <dbReference type="Rhea" id="RHEA:22508"/>
        <dbReference type="Rhea" id="RHEA-COMP:17339"/>
        <dbReference type="Rhea" id="RHEA-COMP:17340"/>
        <dbReference type="ChEBI" id="CHEBI:33019"/>
        <dbReference type="ChEBI" id="CHEBI:61560"/>
        <dbReference type="ChEBI" id="CHEBI:173112"/>
        <dbReference type="EC" id="2.7.7.7"/>
    </reaction>
</comment>
<proteinExistence type="predicted"/>
<feature type="binding site" evidence="19">
    <location>
        <position position="156"/>
    </location>
    <ligand>
        <name>a divalent metal cation</name>
        <dbReference type="ChEBI" id="CHEBI:60240"/>
        <label>1</label>
        <note>catalytic</note>
    </ligand>
</feature>
<evidence type="ECO:0000256" key="1">
    <source>
        <dbReference type="ARBA" id="ARBA00001936"/>
    </source>
</evidence>
<evidence type="ECO:0000256" key="4">
    <source>
        <dbReference type="ARBA" id="ARBA00022679"/>
    </source>
</evidence>
<comment type="cofactor">
    <cofactor evidence="1 20">
        <name>Mn(2+)</name>
        <dbReference type="ChEBI" id="CHEBI:29035"/>
    </cofactor>
</comment>
<feature type="binding site" evidence="18">
    <location>
        <position position="9"/>
    </location>
    <ligand>
        <name>substrate</name>
    </ligand>
</feature>
<evidence type="ECO:0000256" key="8">
    <source>
        <dbReference type="ARBA" id="ARBA00022723"/>
    </source>
</evidence>
<keyword evidence="5 20" id="KW-0548">Nucleotidyltransferase</keyword>
<dbReference type="GO" id="GO:0008408">
    <property type="term" value="F:3'-5' exonuclease activity"/>
    <property type="evidence" value="ECO:0007669"/>
    <property type="project" value="TreeGrafter"/>
</dbReference>
<comment type="cofactor">
    <cofactor evidence="19">
        <name>Mg(2+)</name>
        <dbReference type="ChEBI" id="CHEBI:18420"/>
    </cofactor>
    <cofactor evidence="19">
        <name>Mn(2+)</name>
        <dbReference type="ChEBI" id="CHEBI:29035"/>
    </cofactor>
    <text evidence="19">Binds 2 divalent metal cations. Magnesium or manganese.</text>
</comment>
<keyword evidence="7 20" id="KW-0540">Nuclease</keyword>
<evidence type="ECO:0000256" key="9">
    <source>
        <dbReference type="ARBA" id="ARBA00022801"/>
    </source>
</evidence>
<evidence type="ECO:0000256" key="19">
    <source>
        <dbReference type="PIRSR" id="PIRSR606309-3"/>
    </source>
</evidence>
<dbReference type="Gene3D" id="3.30.420.10">
    <property type="entry name" value="Ribonuclease H-like superfamily/Ribonuclease H"/>
    <property type="match status" value="1"/>
</dbReference>
<evidence type="ECO:0000256" key="11">
    <source>
        <dbReference type="ARBA" id="ARBA00022842"/>
    </source>
</evidence>
<dbReference type="InterPro" id="IPR013520">
    <property type="entry name" value="Ribonucl_H"/>
</dbReference>
<keyword evidence="10 20" id="KW-0269">Exonuclease</keyword>
<dbReference type="GO" id="GO:0003887">
    <property type="term" value="F:DNA-directed DNA polymerase activity"/>
    <property type="evidence" value="ECO:0007669"/>
    <property type="project" value="UniProtKB-KW"/>
</dbReference>
<evidence type="ECO:0000256" key="16">
    <source>
        <dbReference type="ARBA" id="ARBA00049244"/>
    </source>
</evidence>
<dbReference type="NCBIfam" id="NF004316">
    <property type="entry name" value="PRK05711.1"/>
    <property type="match status" value="1"/>
</dbReference>
<evidence type="ECO:0000256" key="3">
    <source>
        <dbReference type="ARBA" id="ARBA00020352"/>
    </source>
</evidence>
<evidence type="ECO:0000256" key="21">
    <source>
        <dbReference type="SAM" id="MobiDB-lite"/>
    </source>
</evidence>
<dbReference type="SMART" id="SM00479">
    <property type="entry name" value="EXOIII"/>
    <property type="match status" value="1"/>
</dbReference>
<feature type="binding site" evidence="19">
    <location>
        <position position="9"/>
    </location>
    <ligand>
        <name>a divalent metal cation</name>
        <dbReference type="ChEBI" id="CHEBI:60240"/>
        <label>1</label>
        <note>catalytic</note>
    </ligand>
</feature>
<evidence type="ECO:0000256" key="6">
    <source>
        <dbReference type="ARBA" id="ARBA00022705"/>
    </source>
</evidence>
<evidence type="ECO:0000256" key="5">
    <source>
        <dbReference type="ARBA" id="ARBA00022695"/>
    </source>
</evidence>
<dbReference type="InterPro" id="IPR036397">
    <property type="entry name" value="RNaseH_sf"/>
</dbReference>
<dbReference type="STRING" id="1293891.TMES_00820"/>
<evidence type="ECO:0000256" key="14">
    <source>
        <dbReference type="ARBA" id="ARBA00025483"/>
    </source>
</evidence>
<dbReference type="SUPFAM" id="SSF53098">
    <property type="entry name" value="Ribonuclease H-like"/>
    <property type="match status" value="1"/>
</dbReference>
<dbReference type="PANTHER" id="PTHR30231:SF41">
    <property type="entry name" value="DNA POLYMERASE III SUBUNIT EPSILON"/>
    <property type="match status" value="1"/>
</dbReference>
<feature type="binding site" evidence="18">
    <location>
        <position position="57"/>
    </location>
    <ligand>
        <name>substrate</name>
    </ligand>
</feature>
<dbReference type="EMBL" id="JFKA01000001">
    <property type="protein sequence ID" value="OSQ40391.1"/>
    <property type="molecule type" value="Genomic_DNA"/>
</dbReference>
<keyword evidence="6 20" id="KW-0235">DNA replication</keyword>
<evidence type="ECO:0000313" key="23">
    <source>
        <dbReference type="EMBL" id="OSQ40391.1"/>
    </source>
</evidence>
<accession>A0A1Y2L3Z7</accession>
<keyword evidence="12 20" id="KW-0239">DNA-directed DNA polymerase</keyword>
<dbReference type="PANTHER" id="PTHR30231">
    <property type="entry name" value="DNA POLYMERASE III SUBUNIT EPSILON"/>
    <property type="match status" value="1"/>
</dbReference>